<keyword evidence="2" id="KW-1185">Reference proteome</keyword>
<dbReference type="Proteomes" id="UP000186895">
    <property type="component" value="Unassembled WGS sequence"/>
</dbReference>
<dbReference type="EMBL" id="FTMN01000007">
    <property type="protein sequence ID" value="SIQ67534.1"/>
    <property type="molecule type" value="Genomic_DNA"/>
</dbReference>
<name>A0A1N6UPJ1_9GAMM</name>
<proteinExistence type="predicted"/>
<dbReference type="AlphaFoldDB" id="A0A1N6UPJ1"/>
<accession>A0A1N6UPJ1</accession>
<evidence type="ECO:0000313" key="1">
    <source>
        <dbReference type="EMBL" id="SIQ67534.1"/>
    </source>
</evidence>
<protein>
    <submittedName>
        <fullName evidence="1">Uncharacterized protein</fullName>
    </submittedName>
</protein>
<reference evidence="1 2" key="1">
    <citation type="submission" date="2017-01" db="EMBL/GenBank/DDBJ databases">
        <authorList>
            <person name="Mah S.A."/>
            <person name="Swanson W.J."/>
            <person name="Moy G.W."/>
            <person name="Vacquier V.D."/>
        </authorList>
    </citation>
    <scope>NUCLEOTIDE SEQUENCE [LARGE SCALE GENOMIC DNA]</scope>
    <source>
        <strain evidence="1 2">DSM 7027</strain>
    </source>
</reference>
<organism evidence="1 2">
    <name type="scientific">Marinobacterium stanieri</name>
    <dbReference type="NCBI Taxonomy" id="49186"/>
    <lineage>
        <taxon>Bacteria</taxon>
        <taxon>Pseudomonadati</taxon>
        <taxon>Pseudomonadota</taxon>
        <taxon>Gammaproteobacteria</taxon>
        <taxon>Oceanospirillales</taxon>
        <taxon>Oceanospirillaceae</taxon>
        <taxon>Marinobacterium</taxon>
    </lineage>
</organism>
<dbReference type="RefSeq" id="WP_139327208.1">
    <property type="nucleotide sequence ID" value="NZ_FTMN01000007.1"/>
</dbReference>
<dbReference type="STRING" id="49186.SAMN05421647_107143"/>
<sequence length="78" mass="9170">MMYVRGDYHPQSCEALVQAKSGDRQKSAVGDSFSESIPHRYRDGKDGINYEQLRRDRIRARRKVVQEMLGSLRKLWRS</sequence>
<evidence type="ECO:0000313" key="2">
    <source>
        <dbReference type="Proteomes" id="UP000186895"/>
    </source>
</evidence>
<gene>
    <name evidence="1" type="ORF">SAMN05421647_107143</name>
</gene>